<accession>A0A0D1XBW9</accession>
<name>A0A0D1XBW9_ANEMI</name>
<evidence type="ECO:0000259" key="2">
    <source>
        <dbReference type="PROSITE" id="PS51740"/>
    </source>
</evidence>
<dbReference type="InterPro" id="IPR037914">
    <property type="entry name" value="SpoVT-AbrB_sf"/>
</dbReference>
<dbReference type="Proteomes" id="UP000182836">
    <property type="component" value="Unassembled WGS sequence"/>
</dbReference>
<dbReference type="EMBL" id="FNED01000003">
    <property type="protein sequence ID" value="SDI40135.1"/>
    <property type="molecule type" value="Genomic_DNA"/>
</dbReference>
<feature type="domain" description="SpoVT-AbrB" evidence="2">
    <location>
        <begin position="5"/>
        <end position="50"/>
    </location>
</feature>
<dbReference type="PANTHER" id="PTHR36432">
    <property type="match status" value="1"/>
</dbReference>
<keyword evidence="1" id="KW-0238">DNA-binding</keyword>
<dbReference type="STRING" id="47500.AF333_10805"/>
<dbReference type="SMART" id="SM00966">
    <property type="entry name" value="SpoVT_AbrB"/>
    <property type="match status" value="1"/>
</dbReference>
<evidence type="ECO:0000313" key="5">
    <source>
        <dbReference type="Proteomes" id="UP000037269"/>
    </source>
</evidence>
<proteinExistence type="predicted"/>
<dbReference type="Pfam" id="PF04014">
    <property type="entry name" value="MazE_antitoxin"/>
    <property type="match status" value="1"/>
</dbReference>
<dbReference type="AlphaFoldDB" id="A0A0D1XBW9"/>
<dbReference type="NCBIfam" id="TIGR01439">
    <property type="entry name" value="lp_hng_hel_AbrB"/>
    <property type="match status" value="1"/>
</dbReference>
<reference evidence="3 5" key="1">
    <citation type="submission" date="2015-07" db="EMBL/GenBank/DDBJ databases">
        <title>Fjat-14205 dsm 2895.</title>
        <authorList>
            <person name="Liu B."/>
            <person name="Wang J."/>
            <person name="Zhu Y."/>
            <person name="Liu G."/>
            <person name="Chen Q."/>
            <person name="Chen Z."/>
            <person name="Lan J."/>
            <person name="Che J."/>
            <person name="Ge C."/>
            <person name="Shi H."/>
            <person name="Pan Z."/>
            <person name="Liu X."/>
        </authorList>
    </citation>
    <scope>NUCLEOTIDE SEQUENCE [LARGE SCALE GENOMIC DNA]</scope>
    <source>
        <strain evidence="3 5">DSM 2895</strain>
    </source>
</reference>
<keyword evidence="5" id="KW-1185">Reference proteome</keyword>
<evidence type="ECO:0000313" key="6">
    <source>
        <dbReference type="Proteomes" id="UP000182836"/>
    </source>
</evidence>
<dbReference type="PROSITE" id="PS51740">
    <property type="entry name" value="SPOVT_ABRB"/>
    <property type="match status" value="1"/>
</dbReference>
<protein>
    <submittedName>
        <fullName evidence="3">AbrB family transcriptional regulator</fullName>
    </submittedName>
    <submittedName>
        <fullName evidence="4">Transcriptional pleiotropic regulator of transition state genes</fullName>
    </submittedName>
</protein>
<sequence>MGATGIIRKLDELGRIVLPMELRRKFGIAERDGLEIFVDEECIVLRKYEPARIFCNSASDVIAYKGKKICVSCFDEMKN</sequence>
<reference evidence="4 6" key="2">
    <citation type="submission" date="2016-10" db="EMBL/GenBank/DDBJ databases">
        <authorList>
            <person name="de Groot N.N."/>
        </authorList>
    </citation>
    <scope>NUCLEOTIDE SEQUENCE [LARGE SCALE GENOMIC DNA]</scope>
    <source>
        <strain evidence="4 6">DSM 2895</strain>
    </source>
</reference>
<dbReference type="EMBL" id="LGUG01000004">
    <property type="protein sequence ID" value="KON95900.1"/>
    <property type="molecule type" value="Genomic_DNA"/>
</dbReference>
<evidence type="ECO:0000313" key="4">
    <source>
        <dbReference type="EMBL" id="SDI40135.1"/>
    </source>
</evidence>
<dbReference type="Gene3D" id="2.10.260.10">
    <property type="match status" value="1"/>
</dbReference>
<dbReference type="InterPro" id="IPR052731">
    <property type="entry name" value="B_subtilis_Trans_State_Reg"/>
</dbReference>
<dbReference type="GO" id="GO:0003677">
    <property type="term" value="F:DNA binding"/>
    <property type="evidence" value="ECO:0007669"/>
    <property type="project" value="UniProtKB-UniRule"/>
</dbReference>
<organism evidence="3 5">
    <name type="scientific">Aneurinibacillus migulanus</name>
    <name type="common">Bacillus migulanus</name>
    <dbReference type="NCBI Taxonomy" id="47500"/>
    <lineage>
        <taxon>Bacteria</taxon>
        <taxon>Bacillati</taxon>
        <taxon>Bacillota</taxon>
        <taxon>Bacilli</taxon>
        <taxon>Bacillales</taxon>
        <taxon>Paenibacillaceae</taxon>
        <taxon>Aneurinibacillus group</taxon>
        <taxon>Aneurinibacillus</taxon>
    </lineage>
</organism>
<gene>
    <name evidence="3" type="ORF">AF333_10805</name>
    <name evidence="4" type="ORF">SAMN04487909_103344</name>
</gene>
<dbReference type="Proteomes" id="UP000037269">
    <property type="component" value="Unassembled WGS sequence"/>
</dbReference>
<dbReference type="RefSeq" id="WP_043069130.1">
    <property type="nucleotide sequence ID" value="NZ_BJOA01000301.1"/>
</dbReference>
<dbReference type="OrthoDB" id="9782993at2"/>
<evidence type="ECO:0000256" key="1">
    <source>
        <dbReference type="PROSITE-ProRule" id="PRU01076"/>
    </source>
</evidence>
<dbReference type="GeneID" id="42305683"/>
<dbReference type="PANTHER" id="PTHR36432:SF4">
    <property type="entry name" value="TRANSITION STATE REGULATOR ABH-RELATED"/>
    <property type="match status" value="1"/>
</dbReference>
<dbReference type="PATRIC" id="fig|47500.8.peg.5280"/>
<evidence type="ECO:0000313" key="3">
    <source>
        <dbReference type="EMBL" id="KON95900.1"/>
    </source>
</evidence>
<dbReference type="InterPro" id="IPR007159">
    <property type="entry name" value="SpoVT-AbrB_dom"/>
</dbReference>
<dbReference type="SUPFAM" id="SSF89447">
    <property type="entry name" value="AbrB/MazE/MraZ-like"/>
    <property type="match status" value="1"/>
</dbReference>